<reference evidence="2 3" key="1">
    <citation type="submission" date="2019-03" db="EMBL/GenBank/DDBJ databases">
        <title>Genomics of glacier-inhabiting Cryobacterium strains.</title>
        <authorList>
            <person name="Liu Q."/>
            <person name="Xin Y.-H."/>
        </authorList>
    </citation>
    <scope>NUCLEOTIDE SEQUENCE [LARGE SCALE GENOMIC DNA]</scope>
    <source>
        <strain evidence="2 3">MDB1-5</strain>
    </source>
</reference>
<dbReference type="EMBL" id="SOFS01000032">
    <property type="protein sequence ID" value="TFC18551.1"/>
    <property type="molecule type" value="Genomic_DNA"/>
</dbReference>
<gene>
    <name evidence="2" type="ORF">E3O46_13920</name>
</gene>
<keyword evidence="3" id="KW-1185">Reference proteome</keyword>
<dbReference type="PROSITE" id="PS51819">
    <property type="entry name" value="VOC"/>
    <property type="match status" value="1"/>
</dbReference>
<dbReference type="InterPro" id="IPR029068">
    <property type="entry name" value="Glyas_Bleomycin-R_OHBP_Dase"/>
</dbReference>
<proteinExistence type="predicted"/>
<dbReference type="Gene3D" id="3.10.180.10">
    <property type="entry name" value="2,3-Dihydroxybiphenyl 1,2-Dioxygenase, domain 1"/>
    <property type="match status" value="1"/>
</dbReference>
<feature type="domain" description="VOC" evidence="1">
    <location>
        <begin position="1"/>
        <end position="124"/>
    </location>
</feature>
<organism evidence="2 3">
    <name type="scientific">Cryobacterium glucosi</name>
    <dbReference type="NCBI Taxonomy" id="1259175"/>
    <lineage>
        <taxon>Bacteria</taxon>
        <taxon>Bacillati</taxon>
        <taxon>Actinomycetota</taxon>
        <taxon>Actinomycetes</taxon>
        <taxon>Micrococcales</taxon>
        <taxon>Microbacteriaceae</taxon>
        <taxon>Cryobacterium</taxon>
    </lineage>
</organism>
<dbReference type="Proteomes" id="UP000297604">
    <property type="component" value="Unassembled WGS sequence"/>
</dbReference>
<evidence type="ECO:0000313" key="3">
    <source>
        <dbReference type="Proteomes" id="UP000297604"/>
    </source>
</evidence>
<dbReference type="InterPro" id="IPR037523">
    <property type="entry name" value="VOC_core"/>
</dbReference>
<evidence type="ECO:0000313" key="2">
    <source>
        <dbReference type="EMBL" id="TFC18551.1"/>
    </source>
</evidence>
<evidence type="ECO:0000259" key="1">
    <source>
        <dbReference type="PROSITE" id="PS51819"/>
    </source>
</evidence>
<dbReference type="RefSeq" id="WP_134449775.1">
    <property type="nucleotide sequence ID" value="NZ_SOFS01000032.1"/>
</dbReference>
<accession>A0ABY2IJW7</accession>
<comment type="caution">
    <text evidence="2">The sequence shown here is derived from an EMBL/GenBank/DDBJ whole genome shotgun (WGS) entry which is preliminary data.</text>
</comment>
<sequence>MLSQLEAYSVLPAKDLKRAREFYRDKLGLEPAEEHEHGLVYRTPSGARVQVYETENAGTARNTALGWMTDDLEAEMAALRSRGVVFEEYDVPGLKTENGIATDSEGKAAWFRDSEGNFICVSQSV</sequence>
<dbReference type="InterPro" id="IPR004360">
    <property type="entry name" value="Glyas_Fos-R_dOase_dom"/>
</dbReference>
<protein>
    <submittedName>
        <fullName evidence="2">VOC family protein</fullName>
    </submittedName>
</protein>
<dbReference type="Pfam" id="PF00903">
    <property type="entry name" value="Glyoxalase"/>
    <property type="match status" value="1"/>
</dbReference>
<name>A0ABY2IJW7_9MICO</name>
<dbReference type="SUPFAM" id="SSF54593">
    <property type="entry name" value="Glyoxalase/Bleomycin resistance protein/Dihydroxybiphenyl dioxygenase"/>
    <property type="match status" value="1"/>
</dbReference>